<keyword evidence="3" id="KW-0804">Transcription</keyword>
<dbReference type="RefSeq" id="WP_129475956.1">
    <property type="nucleotide sequence ID" value="NZ_SDWS01000005.1"/>
</dbReference>
<comment type="caution">
    <text evidence="6">The sequence shown here is derived from an EMBL/GenBank/DDBJ whole genome shotgun (WGS) entry which is preliminary data.</text>
</comment>
<dbReference type="AlphaFoldDB" id="A0A4Q2RNJ8"/>
<keyword evidence="7" id="KW-1185">Reference proteome</keyword>
<keyword evidence="1" id="KW-0805">Transcription regulation</keyword>
<evidence type="ECO:0000256" key="2">
    <source>
        <dbReference type="ARBA" id="ARBA00023125"/>
    </source>
</evidence>
<sequence length="218" mass="23652">MTGSVDQTGAGRGASSAEVRQRLLEIAAHMVREQGAPALSARKLAAAAGTSTMAVYTHFGGMPGLVRAMVAEGFRRLFERVAAVPVTDDPLQDLRNAAAAYRAHAQADPDLYMVMFGSATLGDHRLHREDRIVGLDAFEQIKQFMQRGMAAGALREADPAAVAAQWWTALHGFVMLELTKFIDVVDDAEDTVLWPLMDHLLRSLMVTPGPPEPGVFRQ</sequence>
<evidence type="ECO:0000256" key="1">
    <source>
        <dbReference type="ARBA" id="ARBA00023015"/>
    </source>
</evidence>
<dbReference type="EMBL" id="SDWS01000005">
    <property type="protein sequence ID" value="RYB90148.1"/>
    <property type="molecule type" value="Genomic_DNA"/>
</dbReference>
<dbReference type="InterPro" id="IPR001647">
    <property type="entry name" value="HTH_TetR"/>
</dbReference>
<dbReference type="Gene3D" id="1.10.357.10">
    <property type="entry name" value="Tetracycline Repressor, domain 2"/>
    <property type="match status" value="1"/>
</dbReference>
<dbReference type="PANTHER" id="PTHR30055:SF209">
    <property type="entry name" value="POSSIBLE TRANSCRIPTIONAL REGULATORY PROTEIN (PROBABLY TETR-FAMILY)"/>
    <property type="match status" value="1"/>
</dbReference>
<protein>
    <submittedName>
        <fullName evidence="6">TetR/AcrR family transcriptional regulator</fullName>
    </submittedName>
</protein>
<dbReference type="SUPFAM" id="SSF48498">
    <property type="entry name" value="Tetracyclin repressor-like, C-terminal domain"/>
    <property type="match status" value="1"/>
</dbReference>
<dbReference type="InterPro" id="IPR009057">
    <property type="entry name" value="Homeodomain-like_sf"/>
</dbReference>
<dbReference type="InterPro" id="IPR036271">
    <property type="entry name" value="Tet_transcr_reg_TetR-rel_C_sf"/>
</dbReference>
<dbReference type="Proteomes" id="UP000291838">
    <property type="component" value="Unassembled WGS sequence"/>
</dbReference>
<proteinExistence type="predicted"/>
<gene>
    <name evidence="6" type="ORF">EUA06_12185</name>
</gene>
<keyword evidence="2 4" id="KW-0238">DNA-binding</keyword>
<dbReference type="PROSITE" id="PS50977">
    <property type="entry name" value="HTH_TETR_2"/>
    <property type="match status" value="1"/>
</dbReference>
<dbReference type="Pfam" id="PF13305">
    <property type="entry name" value="TetR_C_33"/>
    <property type="match status" value="1"/>
</dbReference>
<dbReference type="InterPro" id="IPR050109">
    <property type="entry name" value="HTH-type_TetR-like_transc_reg"/>
</dbReference>
<feature type="DNA-binding region" description="H-T-H motif" evidence="4">
    <location>
        <begin position="40"/>
        <end position="59"/>
    </location>
</feature>
<evidence type="ECO:0000313" key="6">
    <source>
        <dbReference type="EMBL" id="RYB90148.1"/>
    </source>
</evidence>
<evidence type="ECO:0000313" key="7">
    <source>
        <dbReference type="Proteomes" id="UP000291838"/>
    </source>
</evidence>
<dbReference type="OrthoDB" id="4709966at2"/>
<dbReference type="GO" id="GO:0000976">
    <property type="term" value="F:transcription cis-regulatory region binding"/>
    <property type="evidence" value="ECO:0007669"/>
    <property type="project" value="TreeGrafter"/>
</dbReference>
<dbReference type="InterPro" id="IPR025996">
    <property type="entry name" value="MT1864/Rv1816-like_C"/>
</dbReference>
<feature type="domain" description="HTH tetR-type" evidence="5">
    <location>
        <begin position="17"/>
        <end position="77"/>
    </location>
</feature>
<evidence type="ECO:0000256" key="3">
    <source>
        <dbReference type="ARBA" id="ARBA00023163"/>
    </source>
</evidence>
<dbReference type="Pfam" id="PF00440">
    <property type="entry name" value="TetR_N"/>
    <property type="match status" value="1"/>
</dbReference>
<evidence type="ECO:0000259" key="5">
    <source>
        <dbReference type="PROSITE" id="PS50977"/>
    </source>
</evidence>
<dbReference type="PANTHER" id="PTHR30055">
    <property type="entry name" value="HTH-TYPE TRANSCRIPTIONAL REGULATOR RUTR"/>
    <property type="match status" value="1"/>
</dbReference>
<organism evidence="6 7">
    <name type="scientific">Nocardioides glacieisoli</name>
    <dbReference type="NCBI Taxonomy" id="1168730"/>
    <lineage>
        <taxon>Bacteria</taxon>
        <taxon>Bacillati</taxon>
        <taxon>Actinomycetota</taxon>
        <taxon>Actinomycetes</taxon>
        <taxon>Propionibacteriales</taxon>
        <taxon>Nocardioidaceae</taxon>
        <taxon>Nocardioides</taxon>
    </lineage>
</organism>
<name>A0A4Q2RNJ8_9ACTN</name>
<dbReference type="SUPFAM" id="SSF46689">
    <property type="entry name" value="Homeodomain-like"/>
    <property type="match status" value="1"/>
</dbReference>
<dbReference type="GO" id="GO:0003700">
    <property type="term" value="F:DNA-binding transcription factor activity"/>
    <property type="evidence" value="ECO:0007669"/>
    <property type="project" value="TreeGrafter"/>
</dbReference>
<accession>A0A4Q2RNJ8</accession>
<reference evidence="6 7" key="1">
    <citation type="submission" date="2019-01" db="EMBL/GenBank/DDBJ databases">
        <title>Novel species of Nocardioides.</title>
        <authorList>
            <person name="Liu Q."/>
            <person name="Xin Y.-H."/>
        </authorList>
    </citation>
    <scope>NUCLEOTIDE SEQUENCE [LARGE SCALE GENOMIC DNA]</scope>
    <source>
        <strain evidence="6 7">HLT3-15</strain>
    </source>
</reference>
<evidence type="ECO:0000256" key="4">
    <source>
        <dbReference type="PROSITE-ProRule" id="PRU00335"/>
    </source>
</evidence>